<dbReference type="AlphaFoldDB" id="A0AAP8T9G9"/>
<dbReference type="Pfam" id="PF07751">
    <property type="entry name" value="Abi_2"/>
    <property type="match status" value="1"/>
</dbReference>
<evidence type="ECO:0000313" key="2">
    <source>
        <dbReference type="Proteomes" id="UP000235914"/>
    </source>
</evidence>
<accession>A0AAP8T9G9</accession>
<comment type="caution">
    <text evidence="1">The sequence shown here is derived from an EMBL/GenBank/DDBJ whole genome shotgun (WGS) entry which is preliminary data.</text>
</comment>
<dbReference type="Proteomes" id="UP000235914">
    <property type="component" value="Unassembled WGS sequence"/>
</dbReference>
<dbReference type="InterPro" id="IPR011664">
    <property type="entry name" value="Abi_system_AbiD/AbiF-like"/>
</dbReference>
<reference evidence="1 2" key="1">
    <citation type="journal article" date="2017" name="BMC Genomics">
        <title>Genome sequencing of 39 Akkermansia muciniphila isolates reveals its population structure, genomic and functional diverisity, and global distribution in mammalian gut microbiotas.</title>
        <authorList>
            <person name="Guo X."/>
            <person name="Li S."/>
            <person name="Zhang J."/>
            <person name="Wu F."/>
            <person name="Li X."/>
            <person name="Wu D."/>
            <person name="Zhang M."/>
            <person name="Ou Z."/>
            <person name="Jie Z."/>
            <person name="Yan Q."/>
            <person name="Li P."/>
            <person name="Yi J."/>
            <person name="Peng Y."/>
        </authorList>
    </citation>
    <scope>NUCLEOTIDE SEQUENCE [LARGE SCALE GENOMIC DNA]</scope>
    <source>
        <strain evidence="1 2">GP43</strain>
    </source>
</reference>
<sequence length="382" mass="44740">MLHFLLGSSSPDGEPFYFLSDELPMPTNPPPCKTFKTFEEQAKLLITRHLEASKDDLICRLKAVNYYRLTGYLHIFRETKTDHQGNRTKADDYRHGTTLDLVWKYYLFDRRLRLLLLDAIERIEIALRTHVAYYWAKSTKCSNPQKFSTSYRPDFNKITRDGNSEQTRSRKDNLLKTFQRSFDRSIDDCVLHHKEDLGFRNVEDLPIWVFVELSTIGELAWLFSGLKNNLQMEIASNFGCPDIIFFTSLITLIHHARNACAHHARVWNRTWNQSRGATNNPAARIQLNPIVKNTSLTDWNLQWDKNQNQWLPRAKAAREFSFQKTSTAFLLTACRYFLRASAHTSAWNARVMELFTRADTPSNVIVEMGFPKHWEKHPFWTN</sequence>
<evidence type="ECO:0000313" key="1">
    <source>
        <dbReference type="EMBL" id="PNC56426.1"/>
    </source>
</evidence>
<name>A0AAP8T9G9_9BACT</name>
<proteinExistence type="predicted"/>
<evidence type="ECO:0008006" key="3">
    <source>
        <dbReference type="Google" id="ProtNLM"/>
    </source>
</evidence>
<dbReference type="EMBL" id="PJKN01000003">
    <property type="protein sequence ID" value="PNC56426.1"/>
    <property type="molecule type" value="Genomic_DNA"/>
</dbReference>
<organism evidence="1 2">
    <name type="scientific">Akkermansia muciniphila</name>
    <dbReference type="NCBI Taxonomy" id="239935"/>
    <lineage>
        <taxon>Bacteria</taxon>
        <taxon>Pseudomonadati</taxon>
        <taxon>Verrucomicrobiota</taxon>
        <taxon>Verrucomicrobiia</taxon>
        <taxon>Verrucomicrobiales</taxon>
        <taxon>Akkermansiaceae</taxon>
        <taxon>Akkermansia</taxon>
    </lineage>
</organism>
<gene>
    <name evidence="1" type="ORF">CXU09_07400</name>
</gene>
<protein>
    <recommendedName>
        <fullName evidence="3">Abi family protein</fullName>
    </recommendedName>
</protein>